<evidence type="ECO:0000256" key="3">
    <source>
        <dbReference type="ARBA" id="ARBA00022989"/>
    </source>
</evidence>
<organism evidence="8 9">
    <name type="scientific">Cryomyces minteri</name>
    <dbReference type="NCBI Taxonomy" id="331657"/>
    <lineage>
        <taxon>Eukaryota</taxon>
        <taxon>Fungi</taxon>
        <taxon>Dikarya</taxon>
        <taxon>Ascomycota</taxon>
        <taxon>Pezizomycotina</taxon>
        <taxon>Dothideomycetes</taxon>
        <taxon>Dothideomycetes incertae sedis</taxon>
        <taxon>Cryomyces</taxon>
    </lineage>
</organism>
<feature type="transmembrane region" description="Helical" evidence="6">
    <location>
        <begin position="131"/>
        <end position="150"/>
    </location>
</feature>
<evidence type="ECO:0000256" key="6">
    <source>
        <dbReference type="SAM" id="Phobius"/>
    </source>
</evidence>
<feature type="transmembrane region" description="Helical" evidence="6">
    <location>
        <begin position="201"/>
        <end position="222"/>
    </location>
</feature>
<reference evidence="8 9" key="1">
    <citation type="submission" date="2017-03" db="EMBL/GenBank/DDBJ databases">
        <title>Genomes of endolithic fungi from Antarctica.</title>
        <authorList>
            <person name="Coleine C."/>
            <person name="Masonjones S."/>
            <person name="Stajich J.E."/>
        </authorList>
    </citation>
    <scope>NUCLEOTIDE SEQUENCE [LARGE SCALE GENOMIC DNA]</scope>
    <source>
        <strain evidence="8 9">CCFEE 5187</strain>
    </source>
</reference>
<feature type="transmembrane region" description="Helical" evidence="6">
    <location>
        <begin position="171"/>
        <end position="189"/>
    </location>
</feature>
<accession>A0A4U0X892</accession>
<feature type="domain" description="CWH43-like N-terminal" evidence="7">
    <location>
        <begin position="6"/>
        <end position="220"/>
    </location>
</feature>
<dbReference type="AlphaFoldDB" id="A0A4U0X892"/>
<comment type="subcellular location">
    <subcellularLocation>
        <location evidence="1">Endomembrane system</location>
        <topology evidence="1">Multi-pass membrane protein</topology>
    </subcellularLocation>
</comment>
<keyword evidence="3 6" id="KW-1133">Transmembrane helix</keyword>
<keyword evidence="9" id="KW-1185">Reference proteome</keyword>
<keyword evidence="4 6" id="KW-0472">Membrane</keyword>
<name>A0A4U0X892_9PEZI</name>
<dbReference type="EMBL" id="NAJN01000475">
    <property type="protein sequence ID" value="TKA72782.1"/>
    <property type="molecule type" value="Genomic_DNA"/>
</dbReference>
<dbReference type="OrthoDB" id="10032492at2759"/>
<evidence type="ECO:0000256" key="4">
    <source>
        <dbReference type="ARBA" id="ARBA00023136"/>
    </source>
</evidence>
<evidence type="ECO:0000313" key="9">
    <source>
        <dbReference type="Proteomes" id="UP000308768"/>
    </source>
</evidence>
<dbReference type="GO" id="GO:0012505">
    <property type="term" value="C:endomembrane system"/>
    <property type="evidence" value="ECO:0007669"/>
    <property type="project" value="UniProtKB-SubCell"/>
</dbReference>
<dbReference type="PANTHER" id="PTHR21324">
    <property type="entry name" value="FASTING-INDUCIBLE INTEGRAL MEMBRANE PROTEIN TM6P1-RELATED"/>
    <property type="match status" value="1"/>
</dbReference>
<evidence type="ECO:0000259" key="7">
    <source>
        <dbReference type="Pfam" id="PF10277"/>
    </source>
</evidence>
<dbReference type="GO" id="GO:0005886">
    <property type="term" value="C:plasma membrane"/>
    <property type="evidence" value="ECO:0007669"/>
    <property type="project" value="TreeGrafter"/>
</dbReference>
<evidence type="ECO:0000313" key="8">
    <source>
        <dbReference type="EMBL" id="TKA72782.1"/>
    </source>
</evidence>
<feature type="transmembrane region" description="Helical" evidence="6">
    <location>
        <begin position="7"/>
        <end position="29"/>
    </location>
</feature>
<feature type="compositionally biased region" description="Polar residues" evidence="5">
    <location>
        <begin position="246"/>
        <end position="272"/>
    </location>
</feature>
<sequence>MWGVSYWVFPLFSAAVWVAMLLAMFLTWVTGGEPIYPSMEAGQTIAYISDVGAQRLKPLFIAGSAVTVVSLDLAFILERWLRHKGRLAKNTSRTQKVLSILSVVFAIAGAAGLILLACFDTLRHPRLHDGFLLLFIAGYVVSAIFICAEYQRLGIHYRQHRVLRASFWIKLAFILVEVTLAIVFGVTQYKHIRNTSAILEWVIALVFTFYVLSFFVDFIPAVHTKHYTSRQTAAEVEMGTDGSAGGQTQSEYYSNGQPATSTDSRYGLTTESAHGYSNPNLNAMGYASQPTDGYVGSHLEPNVGIHNNTYIPDGHPSRPVAASQNF</sequence>
<feature type="transmembrane region" description="Helical" evidence="6">
    <location>
        <begin position="59"/>
        <end position="77"/>
    </location>
</feature>
<protein>
    <recommendedName>
        <fullName evidence="7">CWH43-like N-terminal domain-containing protein</fullName>
    </recommendedName>
</protein>
<comment type="caution">
    <text evidence="8">The sequence shown here is derived from an EMBL/GenBank/DDBJ whole genome shotgun (WGS) entry which is preliminary data.</text>
</comment>
<dbReference type="STRING" id="331657.A0A4U0X892"/>
<dbReference type="InterPro" id="IPR019402">
    <property type="entry name" value="CWH43_N"/>
</dbReference>
<dbReference type="InterPro" id="IPR050911">
    <property type="entry name" value="DRAM/TMEM150_Autophagy_Mod"/>
</dbReference>
<proteinExistence type="predicted"/>
<evidence type="ECO:0000256" key="2">
    <source>
        <dbReference type="ARBA" id="ARBA00022692"/>
    </source>
</evidence>
<evidence type="ECO:0000256" key="5">
    <source>
        <dbReference type="SAM" id="MobiDB-lite"/>
    </source>
</evidence>
<dbReference type="Pfam" id="PF10277">
    <property type="entry name" value="Frag1"/>
    <property type="match status" value="1"/>
</dbReference>
<dbReference type="Proteomes" id="UP000308768">
    <property type="component" value="Unassembled WGS sequence"/>
</dbReference>
<gene>
    <name evidence="8" type="ORF">B0A49_03535</name>
</gene>
<evidence type="ECO:0000256" key="1">
    <source>
        <dbReference type="ARBA" id="ARBA00004127"/>
    </source>
</evidence>
<feature type="transmembrane region" description="Helical" evidence="6">
    <location>
        <begin position="97"/>
        <end position="119"/>
    </location>
</feature>
<keyword evidence="2 6" id="KW-0812">Transmembrane</keyword>
<feature type="region of interest" description="Disordered" evidence="5">
    <location>
        <begin position="238"/>
        <end position="272"/>
    </location>
</feature>
<dbReference type="PANTHER" id="PTHR21324:SF2">
    <property type="entry name" value="EG:22E5.9 PROTEIN"/>
    <property type="match status" value="1"/>
</dbReference>